<evidence type="ECO:0000256" key="5">
    <source>
        <dbReference type="ARBA" id="ARBA00022692"/>
    </source>
</evidence>
<name>A0A5C9A7M9_9GAMM</name>
<evidence type="ECO:0000256" key="10">
    <source>
        <dbReference type="ARBA" id="ARBA00023237"/>
    </source>
</evidence>
<keyword evidence="6" id="KW-0408">Iron</keyword>
<dbReference type="Pfam" id="PF07715">
    <property type="entry name" value="Plug"/>
    <property type="match status" value="1"/>
</dbReference>
<dbReference type="GO" id="GO:0006826">
    <property type="term" value="P:iron ion transport"/>
    <property type="evidence" value="ECO:0007669"/>
    <property type="project" value="UniProtKB-KW"/>
</dbReference>
<comment type="similarity">
    <text evidence="11 12">Belongs to the TonB-dependent receptor family.</text>
</comment>
<feature type="signal peptide" evidence="13">
    <location>
        <begin position="1"/>
        <end position="22"/>
    </location>
</feature>
<dbReference type="InterPro" id="IPR039426">
    <property type="entry name" value="TonB-dep_rcpt-like"/>
</dbReference>
<keyword evidence="2 11" id="KW-0813">Transport</keyword>
<evidence type="ECO:0000256" key="6">
    <source>
        <dbReference type="ARBA" id="ARBA00023004"/>
    </source>
</evidence>
<feature type="chain" id="PRO_5023037823" evidence="13">
    <location>
        <begin position="23"/>
        <end position="829"/>
    </location>
</feature>
<evidence type="ECO:0000256" key="13">
    <source>
        <dbReference type="SAM" id="SignalP"/>
    </source>
</evidence>
<proteinExistence type="inferred from homology"/>
<feature type="domain" description="TonB-dependent receptor plug" evidence="15">
    <location>
        <begin position="39"/>
        <end position="145"/>
    </location>
</feature>
<comment type="caution">
    <text evidence="16">The sequence shown here is derived from an EMBL/GenBank/DDBJ whole genome shotgun (WGS) entry which is preliminary data.</text>
</comment>
<gene>
    <name evidence="16" type="ORF">FV139_00485</name>
</gene>
<evidence type="ECO:0000313" key="16">
    <source>
        <dbReference type="EMBL" id="TXS96748.1"/>
    </source>
</evidence>
<comment type="subcellular location">
    <subcellularLocation>
        <location evidence="1 11">Cell outer membrane</location>
        <topology evidence="1 11">Multi-pass membrane protein</topology>
    </subcellularLocation>
</comment>
<keyword evidence="7" id="KW-0406">Ion transport</keyword>
<dbReference type="GO" id="GO:0009279">
    <property type="term" value="C:cell outer membrane"/>
    <property type="evidence" value="ECO:0007669"/>
    <property type="project" value="UniProtKB-SubCell"/>
</dbReference>
<evidence type="ECO:0000256" key="1">
    <source>
        <dbReference type="ARBA" id="ARBA00004571"/>
    </source>
</evidence>
<feature type="domain" description="TonB-dependent receptor-like beta-barrel" evidence="14">
    <location>
        <begin position="315"/>
        <end position="791"/>
    </location>
</feature>
<reference evidence="16 17" key="1">
    <citation type="submission" date="2019-08" db="EMBL/GenBank/DDBJ databases">
        <title>Parahaliea maris sp. nov., isolated from the surface seawater.</title>
        <authorList>
            <person name="Liu Y."/>
        </authorList>
    </citation>
    <scope>NUCLEOTIDE SEQUENCE [LARGE SCALE GENOMIC DNA]</scope>
    <source>
        <strain evidence="16 17">HSLHS9</strain>
    </source>
</reference>
<keyword evidence="10 11" id="KW-0998">Cell outer membrane</keyword>
<dbReference type="Proteomes" id="UP000321039">
    <property type="component" value="Unassembled WGS sequence"/>
</dbReference>
<keyword evidence="3 11" id="KW-1134">Transmembrane beta strand</keyword>
<protein>
    <submittedName>
        <fullName evidence="16">TonB-dependent receptor</fullName>
    </submittedName>
</protein>
<evidence type="ECO:0000256" key="7">
    <source>
        <dbReference type="ARBA" id="ARBA00023065"/>
    </source>
</evidence>
<evidence type="ECO:0000256" key="12">
    <source>
        <dbReference type="RuleBase" id="RU003357"/>
    </source>
</evidence>
<dbReference type="InterPro" id="IPR000531">
    <property type="entry name" value="Beta-barrel_TonB"/>
</dbReference>
<keyword evidence="13" id="KW-0732">Signal</keyword>
<evidence type="ECO:0000256" key="11">
    <source>
        <dbReference type="PROSITE-ProRule" id="PRU01360"/>
    </source>
</evidence>
<evidence type="ECO:0000259" key="14">
    <source>
        <dbReference type="Pfam" id="PF00593"/>
    </source>
</evidence>
<evidence type="ECO:0000256" key="3">
    <source>
        <dbReference type="ARBA" id="ARBA00022452"/>
    </source>
</evidence>
<dbReference type="InterPro" id="IPR012910">
    <property type="entry name" value="Plug_dom"/>
</dbReference>
<dbReference type="AlphaFoldDB" id="A0A5C9A7M9"/>
<evidence type="ECO:0000256" key="8">
    <source>
        <dbReference type="ARBA" id="ARBA00023077"/>
    </source>
</evidence>
<dbReference type="InterPro" id="IPR036942">
    <property type="entry name" value="Beta-barrel_TonB_sf"/>
</dbReference>
<dbReference type="PANTHER" id="PTHR32552">
    <property type="entry name" value="FERRICHROME IRON RECEPTOR-RELATED"/>
    <property type="match status" value="1"/>
</dbReference>
<evidence type="ECO:0000256" key="9">
    <source>
        <dbReference type="ARBA" id="ARBA00023136"/>
    </source>
</evidence>
<keyword evidence="9 11" id="KW-0472">Membrane</keyword>
<organism evidence="16 17">
    <name type="scientific">Parahaliea maris</name>
    <dbReference type="NCBI Taxonomy" id="2716870"/>
    <lineage>
        <taxon>Bacteria</taxon>
        <taxon>Pseudomonadati</taxon>
        <taxon>Pseudomonadota</taxon>
        <taxon>Gammaproteobacteria</taxon>
        <taxon>Cellvibrionales</taxon>
        <taxon>Halieaceae</taxon>
        <taxon>Parahaliea</taxon>
    </lineage>
</organism>
<evidence type="ECO:0000259" key="15">
    <source>
        <dbReference type="Pfam" id="PF07715"/>
    </source>
</evidence>
<keyword evidence="5 11" id="KW-0812">Transmembrane</keyword>
<evidence type="ECO:0000256" key="2">
    <source>
        <dbReference type="ARBA" id="ARBA00022448"/>
    </source>
</evidence>
<evidence type="ECO:0000256" key="4">
    <source>
        <dbReference type="ARBA" id="ARBA00022496"/>
    </source>
</evidence>
<dbReference type="PROSITE" id="PS52016">
    <property type="entry name" value="TONB_DEPENDENT_REC_3"/>
    <property type="match status" value="1"/>
</dbReference>
<dbReference type="EMBL" id="VRZA01000001">
    <property type="protein sequence ID" value="TXS96748.1"/>
    <property type="molecule type" value="Genomic_DNA"/>
</dbReference>
<dbReference type="SUPFAM" id="SSF56935">
    <property type="entry name" value="Porins"/>
    <property type="match status" value="1"/>
</dbReference>
<dbReference type="Pfam" id="PF00593">
    <property type="entry name" value="TonB_dep_Rec_b-barrel"/>
    <property type="match status" value="1"/>
</dbReference>
<keyword evidence="4" id="KW-0410">Iron transport</keyword>
<keyword evidence="8 12" id="KW-0798">TonB box</keyword>
<accession>A0A5C9A7M9</accession>
<sequence>MKPLSKLSAIAVGLLVAHGASAQQLEEVVVTATKRAESLQDVPISMVAMSGESIQEMNITRGEDFAVDMPAVTIAQNPIGNFIFIRGIGTPGANQGMEQSVSIFHDGIYMGRHQLSRSPFMDLERVEVLRGPQSILFGKNTIGGAISLITAKPTQELEGMVNATYGSYGEKELNGYLSGPITDTLSGRISARGYETDGYLDNVITGDDEPSREDTTVRVQLAWDATDNLTVTGKWENSQFDASGTTSQLSTFNPFNAGAQGFSDLNQALVAAATGGNGLEKYDDERAVVNDGGELLGQVLPVFAGLPGFPDLEEGNTNEMDIGTLTLDWGMGDHTLTAITGYAQYEYRDICDCDFAALPLTQADAREDYDQFSQEIRLTSPGGEKLDYIVGMYYHESDLTYNARDSFGTTMAYQMLGVPSPLLVPNLAREYTMDQEQDMWAVFGSTTYSFTDTTRLTVGLRYFEEEKTAGHVLDKYFGGGWDFSALAGLPAGSIAFGDTPEDYDAFLNGFGSVDLGGITGGQITELIYQQLLGTYEHDIQNRKRKEQDWNWQLTLEHDLTQDIMVFATASTGTKGGGFDGRFLLTTDNPLFEYDEETAENYELGIKAYLLDNTMTFNATAFYSTVEDYQVNIFDGATGFFVQNAAEIESQGVEVDVNWAATEELTVRFAGSYLDASYAEWPNAPCWASPADDVRGGCVDFGTPGAYRDAGGDTNVFSPEWSYNLNFNYVQPVAESLEARFVLNINYADDQFVASDLDPVYAYQESFTKYDLRVALGNVAGDWEVALIGKNLTDERTTTGNANDQPLVAGNGFKLTDRPRSYMIQAMYRF</sequence>
<keyword evidence="17" id="KW-1185">Reference proteome</keyword>
<keyword evidence="16" id="KW-0675">Receptor</keyword>
<dbReference type="RefSeq" id="WP_148067013.1">
    <property type="nucleotide sequence ID" value="NZ_VRZA01000001.1"/>
</dbReference>
<dbReference type="Gene3D" id="2.40.170.20">
    <property type="entry name" value="TonB-dependent receptor, beta-barrel domain"/>
    <property type="match status" value="1"/>
</dbReference>
<dbReference type="PANTHER" id="PTHR32552:SF81">
    <property type="entry name" value="TONB-DEPENDENT OUTER MEMBRANE RECEPTOR"/>
    <property type="match status" value="1"/>
</dbReference>
<evidence type="ECO:0000313" key="17">
    <source>
        <dbReference type="Proteomes" id="UP000321039"/>
    </source>
</evidence>